<dbReference type="InterPro" id="IPR017969">
    <property type="entry name" value="Heavy-metal-associated_CS"/>
</dbReference>
<name>A0A9D9HE35_9BACT</name>
<evidence type="ECO:0000256" key="11">
    <source>
        <dbReference type="ARBA" id="ARBA00022989"/>
    </source>
</evidence>
<dbReference type="InterPro" id="IPR023299">
    <property type="entry name" value="ATPase_P-typ_cyto_dom_N"/>
</dbReference>
<organism evidence="17 18">
    <name type="scientific">Candidatus Enterocola intestinipullorum</name>
    <dbReference type="NCBI Taxonomy" id="2840783"/>
    <lineage>
        <taxon>Bacteria</taxon>
        <taxon>Pseudomonadati</taxon>
        <taxon>Bacteroidota</taxon>
        <taxon>Bacteroidia</taxon>
        <taxon>Bacteroidales</taxon>
        <taxon>Candidatus Enterocola</taxon>
    </lineage>
</organism>
<dbReference type="InterPro" id="IPR036412">
    <property type="entry name" value="HAD-like_sf"/>
</dbReference>
<dbReference type="Pfam" id="PF00122">
    <property type="entry name" value="E1-E2_ATPase"/>
    <property type="match status" value="1"/>
</dbReference>
<feature type="transmembrane region" description="Helical" evidence="14">
    <location>
        <begin position="184"/>
        <end position="203"/>
    </location>
</feature>
<dbReference type="Proteomes" id="UP000823637">
    <property type="component" value="Unassembled WGS sequence"/>
</dbReference>
<dbReference type="GO" id="GO:0060003">
    <property type="term" value="P:copper ion export"/>
    <property type="evidence" value="ECO:0007669"/>
    <property type="project" value="UniProtKB-ARBA"/>
</dbReference>
<keyword evidence="5 14" id="KW-1003">Cell membrane</keyword>
<dbReference type="FunFam" id="3.30.70.100:FF:000005">
    <property type="entry name" value="Copper-exporting P-type ATPase A"/>
    <property type="match status" value="1"/>
</dbReference>
<dbReference type="InterPro" id="IPR001757">
    <property type="entry name" value="P_typ_ATPase"/>
</dbReference>
<dbReference type="PRINTS" id="PR00119">
    <property type="entry name" value="CATATPASE"/>
</dbReference>
<dbReference type="Pfam" id="PF00403">
    <property type="entry name" value="HMA"/>
    <property type="match status" value="1"/>
</dbReference>
<evidence type="ECO:0000256" key="8">
    <source>
        <dbReference type="ARBA" id="ARBA00022741"/>
    </source>
</evidence>
<keyword evidence="15" id="KW-0732">Signal</keyword>
<dbReference type="Pfam" id="PF00702">
    <property type="entry name" value="Hydrolase"/>
    <property type="match status" value="1"/>
</dbReference>
<feature type="chain" id="PRO_5038869022" description="P-type Cu(+) transporter" evidence="15">
    <location>
        <begin position="18"/>
        <end position="612"/>
    </location>
</feature>
<dbReference type="NCBIfam" id="TIGR01511">
    <property type="entry name" value="ATPase-IB1_Cu"/>
    <property type="match status" value="1"/>
</dbReference>
<dbReference type="NCBIfam" id="TIGR01494">
    <property type="entry name" value="ATPase_P-type"/>
    <property type="match status" value="1"/>
</dbReference>
<dbReference type="CDD" id="cd00371">
    <property type="entry name" value="HMA"/>
    <property type="match status" value="1"/>
</dbReference>
<dbReference type="SUPFAM" id="SSF55008">
    <property type="entry name" value="HMA, heavy metal-associated domain"/>
    <property type="match status" value="1"/>
</dbReference>
<feature type="domain" description="HMA" evidence="16">
    <location>
        <begin position="2"/>
        <end position="68"/>
    </location>
</feature>
<keyword evidence="6 14" id="KW-0812">Transmembrane</keyword>
<dbReference type="GO" id="GO:0016887">
    <property type="term" value="F:ATP hydrolysis activity"/>
    <property type="evidence" value="ECO:0007669"/>
    <property type="project" value="InterPro"/>
</dbReference>
<dbReference type="InterPro" id="IPR008250">
    <property type="entry name" value="ATPase_P-typ_transduc_dom_A_sf"/>
</dbReference>
<feature type="transmembrane region" description="Helical" evidence="14">
    <location>
        <begin position="154"/>
        <end position="172"/>
    </location>
</feature>
<dbReference type="InterPro" id="IPR059000">
    <property type="entry name" value="ATPase_P-type_domA"/>
</dbReference>
<dbReference type="GO" id="GO:0043682">
    <property type="term" value="F:P-type divalent copper transporter activity"/>
    <property type="evidence" value="ECO:0007669"/>
    <property type="project" value="TreeGrafter"/>
</dbReference>
<evidence type="ECO:0000256" key="1">
    <source>
        <dbReference type="ARBA" id="ARBA00004651"/>
    </source>
</evidence>
<comment type="caution">
    <text evidence="17">The sequence shown here is derived from an EMBL/GenBank/DDBJ whole genome shotgun (WGS) entry which is preliminary data.</text>
</comment>
<protein>
    <recommendedName>
        <fullName evidence="3">P-type Cu(+) transporter</fullName>
        <ecNumber evidence="3">7.2.2.8</ecNumber>
    </recommendedName>
</protein>
<keyword evidence="13 14" id="KW-0472">Membrane</keyword>
<dbReference type="InterPro" id="IPR027256">
    <property type="entry name" value="P-typ_ATPase_IB"/>
</dbReference>
<feature type="transmembrane region" description="Helical" evidence="14">
    <location>
        <begin position="337"/>
        <end position="359"/>
    </location>
</feature>
<keyword evidence="9 14" id="KW-0067">ATP-binding</keyword>
<proteinExistence type="inferred from homology"/>
<feature type="transmembrane region" description="Helical" evidence="14">
    <location>
        <begin position="116"/>
        <end position="133"/>
    </location>
</feature>
<dbReference type="GO" id="GO:0140581">
    <property type="term" value="F:P-type monovalent copper transporter activity"/>
    <property type="evidence" value="ECO:0007669"/>
    <property type="project" value="UniProtKB-EC"/>
</dbReference>
<feature type="transmembrane region" description="Helical" evidence="14">
    <location>
        <begin position="90"/>
        <end position="110"/>
    </location>
</feature>
<evidence type="ECO:0000256" key="6">
    <source>
        <dbReference type="ARBA" id="ARBA00022692"/>
    </source>
</evidence>
<dbReference type="EC" id="7.2.2.8" evidence="3"/>
<sequence length="612" mass="65270">MKTSTFPIIGMSCAACAARVGKALNECPGIAKANVNFASQTAYVEYDENVASAETIRAAVIAAGYDLSVSEGAKAASAVKTARAEAYHRLLMETVCAVLFAVPIMILSMVFPDSGFVGIIVWLLSTVTVFVFGRRFFTNSIRQLAHGAVNMDTLVASSTSIAYFFSVFNLFYPEFWTSRGLEAHLYFESASMIIAFILIGRCLEDRAKQKTSDAIEKLMTLQPDTVRVERNGKEETLPLAEVVPGDIVISTAGSRVALDGTIISGETYIDESMLTGEPVAAYKASGDKVFAGTVNLRGGIRFIAEKTGDDTVLAHIIKMVETAQGSKAPVEKTVDKVAAVFVPVIMGIAVLSFAMWWAFAPVDGFTHGLLAMVTVLIIACPCALGLATPTAIIVGIGKGAENGILIKDATALETACKIKTVVCDKTGTLTEGKPVVNAEFWTIKDDKQLRNIFFSMERLSQHPLSEAITDFLDAEECKLDSCSEFAGKGMKAEAGGKTYLAGSDKLMRGYGLELPDEIGQYAEALRRGGASTVFFAEDSRVVAVVGVSDKLKSSAPRAVAALREMGINVAMLTGDNATAARAIAAQAGIDNVEAGVLPDEKARFVQQLRCRP</sequence>
<dbReference type="Gene3D" id="3.40.50.1000">
    <property type="entry name" value="HAD superfamily/HAD-like"/>
    <property type="match status" value="1"/>
</dbReference>
<evidence type="ECO:0000256" key="4">
    <source>
        <dbReference type="ARBA" id="ARBA00022448"/>
    </source>
</evidence>
<dbReference type="PROSITE" id="PS00154">
    <property type="entry name" value="ATPASE_E1_E2"/>
    <property type="match status" value="1"/>
</dbReference>
<keyword evidence="8 14" id="KW-0547">Nucleotide-binding</keyword>
<evidence type="ECO:0000256" key="14">
    <source>
        <dbReference type="RuleBase" id="RU362081"/>
    </source>
</evidence>
<dbReference type="PANTHER" id="PTHR43520">
    <property type="entry name" value="ATP7, ISOFORM B"/>
    <property type="match status" value="1"/>
</dbReference>
<evidence type="ECO:0000256" key="15">
    <source>
        <dbReference type="SAM" id="SignalP"/>
    </source>
</evidence>
<dbReference type="FunFam" id="2.70.150.10:FF:000020">
    <property type="entry name" value="Copper-exporting P-type ATPase A"/>
    <property type="match status" value="1"/>
</dbReference>
<keyword evidence="7 14" id="KW-0479">Metal-binding</keyword>
<dbReference type="PROSITE" id="PS50846">
    <property type="entry name" value="HMA_2"/>
    <property type="match status" value="1"/>
</dbReference>
<dbReference type="AlphaFoldDB" id="A0A9D9HE35"/>
<gene>
    <name evidence="17" type="ORF">IAC32_01785</name>
</gene>
<dbReference type="InterPro" id="IPR023214">
    <property type="entry name" value="HAD_sf"/>
</dbReference>
<dbReference type="InterPro" id="IPR006121">
    <property type="entry name" value="HMA_dom"/>
</dbReference>
<dbReference type="GO" id="GO:0055070">
    <property type="term" value="P:copper ion homeostasis"/>
    <property type="evidence" value="ECO:0007669"/>
    <property type="project" value="TreeGrafter"/>
</dbReference>
<dbReference type="InterPro" id="IPR018303">
    <property type="entry name" value="ATPase_P-typ_P_site"/>
</dbReference>
<dbReference type="Gene3D" id="3.40.1110.10">
    <property type="entry name" value="Calcium-transporting ATPase, cytoplasmic domain N"/>
    <property type="match status" value="1"/>
</dbReference>
<evidence type="ECO:0000256" key="12">
    <source>
        <dbReference type="ARBA" id="ARBA00023065"/>
    </source>
</evidence>
<dbReference type="EMBL" id="JADIMR010000026">
    <property type="protein sequence ID" value="MBO8446462.1"/>
    <property type="molecule type" value="Genomic_DNA"/>
</dbReference>
<dbReference type="PROSITE" id="PS01047">
    <property type="entry name" value="HMA_1"/>
    <property type="match status" value="1"/>
</dbReference>
<comment type="subcellular location">
    <subcellularLocation>
        <location evidence="1">Cell membrane</location>
        <topology evidence="1">Multi-pass membrane protein</topology>
    </subcellularLocation>
</comment>
<dbReference type="PRINTS" id="PR00943">
    <property type="entry name" value="CUATPASE"/>
</dbReference>
<evidence type="ECO:0000256" key="5">
    <source>
        <dbReference type="ARBA" id="ARBA00022475"/>
    </source>
</evidence>
<evidence type="ECO:0000256" key="2">
    <source>
        <dbReference type="ARBA" id="ARBA00006024"/>
    </source>
</evidence>
<evidence type="ECO:0000256" key="13">
    <source>
        <dbReference type="ARBA" id="ARBA00023136"/>
    </source>
</evidence>
<keyword evidence="4" id="KW-0813">Transport</keyword>
<dbReference type="NCBIfam" id="TIGR01525">
    <property type="entry name" value="ATPase-IB_hvy"/>
    <property type="match status" value="1"/>
</dbReference>
<dbReference type="PANTHER" id="PTHR43520:SF8">
    <property type="entry name" value="P-TYPE CU(+) TRANSPORTER"/>
    <property type="match status" value="1"/>
</dbReference>
<dbReference type="SUPFAM" id="SSF81665">
    <property type="entry name" value="Calcium ATPase, transmembrane domain M"/>
    <property type="match status" value="1"/>
</dbReference>
<dbReference type="Gene3D" id="2.70.150.10">
    <property type="entry name" value="Calcium-transporting ATPase, cytoplasmic transduction domain A"/>
    <property type="match status" value="1"/>
</dbReference>
<dbReference type="GO" id="GO:0005886">
    <property type="term" value="C:plasma membrane"/>
    <property type="evidence" value="ECO:0007669"/>
    <property type="project" value="UniProtKB-SubCell"/>
</dbReference>
<keyword evidence="11 14" id="KW-1133">Transmembrane helix</keyword>
<dbReference type="InterPro" id="IPR036163">
    <property type="entry name" value="HMA_dom_sf"/>
</dbReference>
<dbReference type="Gene3D" id="3.30.70.100">
    <property type="match status" value="1"/>
</dbReference>
<evidence type="ECO:0000259" key="16">
    <source>
        <dbReference type="PROSITE" id="PS50846"/>
    </source>
</evidence>
<keyword evidence="10" id="KW-1278">Translocase</keyword>
<feature type="transmembrane region" description="Helical" evidence="14">
    <location>
        <begin position="371"/>
        <end position="397"/>
    </location>
</feature>
<evidence type="ECO:0000313" key="18">
    <source>
        <dbReference type="Proteomes" id="UP000823637"/>
    </source>
</evidence>
<dbReference type="SUPFAM" id="SSF56784">
    <property type="entry name" value="HAD-like"/>
    <property type="match status" value="1"/>
</dbReference>
<evidence type="ECO:0000256" key="9">
    <source>
        <dbReference type="ARBA" id="ARBA00022840"/>
    </source>
</evidence>
<evidence type="ECO:0000256" key="7">
    <source>
        <dbReference type="ARBA" id="ARBA00022723"/>
    </source>
</evidence>
<evidence type="ECO:0000256" key="10">
    <source>
        <dbReference type="ARBA" id="ARBA00022967"/>
    </source>
</evidence>
<dbReference type="GO" id="GO:0005507">
    <property type="term" value="F:copper ion binding"/>
    <property type="evidence" value="ECO:0007669"/>
    <property type="project" value="TreeGrafter"/>
</dbReference>
<evidence type="ECO:0000313" key="17">
    <source>
        <dbReference type="EMBL" id="MBO8446462.1"/>
    </source>
</evidence>
<evidence type="ECO:0000256" key="3">
    <source>
        <dbReference type="ARBA" id="ARBA00012517"/>
    </source>
</evidence>
<comment type="similarity">
    <text evidence="2 14">Belongs to the cation transport ATPase (P-type) (TC 3.A.3) family. Type IB subfamily.</text>
</comment>
<keyword evidence="12" id="KW-0406">Ion transport</keyword>
<reference evidence="17" key="1">
    <citation type="submission" date="2020-10" db="EMBL/GenBank/DDBJ databases">
        <authorList>
            <person name="Gilroy R."/>
        </authorList>
    </citation>
    <scope>NUCLEOTIDE SEQUENCE</scope>
    <source>
        <strain evidence="17">D3-1215</strain>
    </source>
</reference>
<dbReference type="InterPro" id="IPR023298">
    <property type="entry name" value="ATPase_P-typ_TM_dom_sf"/>
</dbReference>
<reference evidence="17" key="2">
    <citation type="journal article" date="2021" name="PeerJ">
        <title>Extensive microbial diversity within the chicken gut microbiome revealed by metagenomics and culture.</title>
        <authorList>
            <person name="Gilroy R."/>
            <person name="Ravi A."/>
            <person name="Getino M."/>
            <person name="Pursley I."/>
            <person name="Horton D.L."/>
            <person name="Alikhan N.F."/>
            <person name="Baker D."/>
            <person name="Gharbi K."/>
            <person name="Hall N."/>
            <person name="Watson M."/>
            <person name="Adriaenssens E.M."/>
            <person name="Foster-Nyarko E."/>
            <person name="Jarju S."/>
            <person name="Secka A."/>
            <person name="Antonio M."/>
            <person name="Oren A."/>
            <person name="Chaudhuri R.R."/>
            <person name="La Ragione R."/>
            <person name="Hildebrand F."/>
            <person name="Pallen M.J."/>
        </authorList>
    </citation>
    <scope>NUCLEOTIDE SEQUENCE</scope>
    <source>
        <strain evidence="17">D3-1215</strain>
    </source>
</reference>
<dbReference type="SUPFAM" id="SSF81653">
    <property type="entry name" value="Calcium ATPase, transduction domain A"/>
    <property type="match status" value="1"/>
</dbReference>
<accession>A0A9D9HE35</accession>
<feature type="signal peptide" evidence="15">
    <location>
        <begin position="1"/>
        <end position="17"/>
    </location>
</feature>
<dbReference type="GO" id="GO:0005524">
    <property type="term" value="F:ATP binding"/>
    <property type="evidence" value="ECO:0007669"/>
    <property type="project" value="UniProtKB-UniRule"/>
</dbReference>